<evidence type="ECO:0000313" key="2">
    <source>
        <dbReference type="EMBL" id="MFC7069987.1"/>
    </source>
</evidence>
<evidence type="ECO:0000313" key="3">
    <source>
        <dbReference type="Proteomes" id="UP001596461"/>
    </source>
</evidence>
<dbReference type="GeneID" id="81124797"/>
<comment type="caution">
    <text evidence="2">The sequence shown here is derived from an EMBL/GenBank/DDBJ whole genome shotgun (WGS) entry which is preliminary data.</text>
</comment>
<dbReference type="AlphaFoldDB" id="A0ABD5WDK2"/>
<sequence length="268" mass="29918">MNAAEPLTAERISDLVVANRVIRAPYYHAAHDDGVEFTEPDKGLQWGADVVPALQGLFRVDRDTREDRPDGWVGFARHWRGNTMRVDVDLFSASEESDPVLVVTAIAGRAGDGSVRDDDLGPIEVPDRVPTREEWEERRKRYQAARRRDDADGSASVEAYLAALPGWKREVATRFDELVRREVPEVHSAVRYHQPFYGIQGTGWFAAFSPLSKHVKLTFVAGSELDPVPPDGTGPQRQALDLTETDTLEETQVASWVRQAAADPGMNW</sequence>
<reference evidence="2 3" key="1">
    <citation type="journal article" date="2019" name="Int. J. Syst. Evol. Microbiol.">
        <title>The Global Catalogue of Microorganisms (GCM) 10K type strain sequencing project: providing services to taxonomists for standard genome sequencing and annotation.</title>
        <authorList>
            <consortium name="The Broad Institute Genomics Platform"/>
            <consortium name="The Broad Institute Genome Sequencing Center for Infectious Disease"/>
            <person name="Wu L."/>
            <person name="Ma J."/>
        </authorList>
    </citation>
    <scope>NUCLEOTIDE SEQUENCE [LARGE SCALE GENOMIC DNA]</scope>
    <source>
        <strain evidence="2 3">DT31</strain>
    </source>
</reference>
<dbReference type="Pfam" id="PF08818">
    <property type="entry name" value="DUF1801"/>
    <property type="match status" value="1"/>
</dbReference>
<dbReference type="EMBL" id="JBHTAH010000007">
    <property type="protein sequence ID" value="MFC7069987.1"/>
    <property type="molecule type" value="Genomic_DNA"/>
</dbReference>
<dbReference type="RefSeq" id="WP_284032902.1">
    <property type="nucleotide sequence ID" value="NZ_CP126154.1"/>
</dbReference>
<dbReference type="InterPro" id="IPR014922">
    <property type="entry name" value="YdhG-like"/>
</dbReference>
<accession>A0ABD5WDK2</accession>
<dbReference type="Proteomes" id="UP001596461">
    <property type="component" value="Unassembled WGS sequence"/>
</dbReference>
<proteinExistence type="predicted"/>
<gene>
    <name evidence="2" type="ORF">ACFQL9_10065</name>
</gene>
<feature type="domain" description="YdhG-like" evidence="1">
    <location>
        <begin position="168"/>
        <end position="260"/>
    </location>
</feature>
<evidence type="ECO:0000259" key="1">
    <source>
        <dbReference type="Pfam" id="PF08818"/>
    </source>
</evidence>
<organism evidence="2 3">
    <name type="scientific">Halobaculum lipolyticum</name>
    <dbReference type="NCBI Taxonomy" id="3032001"/>
    <lineage>
        <taxon>Archaea</taxon>
        <taxon>Methanobacteriati</taxon>
        <taxon>Methanobacteriota</taxon>
        <taxon>Stenosarchaea group</taxon>
        <taxon>Halobacteria</taxon>
        <taxon>Halobacteriales</taxon>
        <taxon>Haloferacaceae</taxon>
        <taxon>Halobaculum</taxon>
    </lineage>
</organism>
<dbReference type="SUPFAM" id="SSF159888">
    <property type="entry name" value="YdhG-like"/>
    <property type="match status" value="1"/>
</dbReference>
<keyword evidence="3" id="KW-1185">Reference proteome</keyword>
<name>A0ABD5WDK2_9EURY</name>
<protein>
    <submittedName>
        <fullName evidence="2">DUF1801 domain-containing protein</fullName>
    </submittedName>
</protein>
<dbReference type="Gene3D" id="3.90.1150.200">
    <property type="match status" value="1"/>
</dbReference>